<proteinExistence type="predicted"/>
<dbReference type="EMBL" id="BPLR01008822">
    <property type="protein sequence ID" value="GIY27489.1"/>
    <property type="molecule type" value="Genomic_DNA"/>
</dbReference>
<accession>A0AAV4S3G9</accession>
<gene>
    <name evidence="1" type="ORF">CEXT_675031</name>
</gene>
<dbReference type="AlphaFoldDB" id="A0AAV4S3G9"/>
<reference evidence="1 2" key="1">
    <citation type="submission" date="2021-06" db="EMBL/GenBank/DDBJ databases">
        <title>Caerostris extrusa draft genome.</title>
        <authorList>
            <person name="Kono N."/>
            <person name="Arakawa K."/>
        </authorList>
    </citation>
    <scope>NUCLEOTIDE SEQUENCE [LARGE SCALE GENOMIC DNA]</scope>
</reference>
<protein>
    <submittedName>
        <fullName evidence="1">Uncharacterized protein</fullName>
    </submittedName>
</protein>
<dbReference type="Proteomes" id="UP001054945">
    <property type="component" value="Unassembled WGS sequence"/>
</dbReference>
<sequence length="79" mass="9180">MLTFTVETEFYEVLKRLKFCEIKFLTSCKKPKIFSPKTGSSGSISKCFYRDLRLHKVPITTDNNKELSVVEFYRLGYAG</sequence>
<keyword evidence="2" id="KW-1185">Reference proteome</keyword>
<evidence type="ECO:0000313" key="1">
    <source>
        <dbReference type="EMBL" id="GIY27489.1"/>
    </source>
</evidence>
<organism evidence="1 2">
    <name type="scientific">Caerostris extrusa</name>
    <name type="common">Bark spider</name>
    <name type="synonym">Caerostris bankana</name>
    <dbReference type="NCBI Taxonomy" id="172846"/>
    <lineage>
        <taxon>Eukaryota</taxon>
        <taxon>Metazoa</taxon>
        <taxon>Ecdysozoa</taxon>
        <taxon>Arthropoda</taxon>
        <taxon>Chelicerata</taxon>
        <taxon>Arachnida</taxon>
        <taxon>Araneae</taxon>
        <taxon>Araneomorphae</taxon>
        <taxon>Entelegynae</taxon>
        <taxon>Araneoidea</taxon>
        <taxon>Araneidae</taxon>
        <taxon>Caerostris</taxon>
    </lineage>
</organism>
<name>A0AAV4S3G9_CAEEX</name>
<evidence type="ECO:0000313" key="2">
    <source>
        <dbReference type="Proteomes" id="UP001054945"/>
    </source>
</evidence>
<comment type="caution">
    <text evidence="1">The sequence shown here is derived from an EMBL/GenBank/DDBJ whole genome shotgun (WGS) entry which is preliminary data.</text>
</comment>